<sequence length="362" mass="39885">MFHLIKKDRDGSRREKKKEKEKKERMSAAELKSLEEMSLRRGFFNLNRASKKDAKNRLEISNPIPIKVASGSDLHLTDIDSDSNRGSVILDSGHLSTASSSDDLKVDDGNFKGSVLQRAAKFGSLAKQNSQMIVKRFSFSQKSRDESASETSTPSEHSAAPSPQVETRTLEMQLAKHGAGTPPYAPLASASRPRLPELVSKRFPAELKLPAVVPPQPPVPRQLELQRRNTGDFGFSLRRTTMLDRAADGHVYRRVVHFAEPGAGTKDLALGLVPGDRLVEINGHNVENISRDEIVEMIRQSGETVRLKVQPILELSELSRCWLKNGERVQGAAFDVSSRHMRGRLGAAGGLLHPCGRVASFG</sequence>
<dbReference type="FunFam" id="2.30.42.10:FF:000059">
    <property type="entry name" value="unconventional myosin-XVIIIa isoform X1"/>
    <property type="match status" value="1"/>
</dbReference>
<keyword evidence="1" id="KW-0677">Repeat</keyword>
<dbReference type="PANTHER" id="PTHR14191">
    <property type="entry name" value="PDZ DOMAIN CONTAINING PROTEIN"/>
    <property type="match status" value="1"/>
</dbReference>
<dbReference type="InterPro" id="IPR001478">
    <property type="entry name" value="PDZ"/>
</dbReference>
<organism evidence="4 5">
    <name type="scientific">Naja naja</name>
    <name type="common">Indian cobra</name>
    <dbReference type="NCBI Taxonomy" id="35670"/>
    <lineage>
        <taxon>Eukaryota</taxon>
        <taxon>Metazoa</taxon>
        <taxon>Chordata</taxon>
        <taxon>Craniata</taxon>
        <taxon>Vertebrata</taxon>
        <taxon>Euteleostomi</taxon>
        <taxon>Lepidosauria</taxon>
        <taxon>Squamata</taxon>
        <taxon>Bifurcata</taxon>
        <taxon>Unidentata</taxon>
        <taxon>Episquamata</taxon>
        <taxon>Toxicofera</taxon>
        <taxon>Serpentes</taxon>
        <taxon>Colubroidea</taxon>
        <taxon>Elapidae</taxon>
        <taxon>Elapinae</taxon>
        <taxon>Naja</taxon>
    </lineage>
</organism>
<proteinExistence type="predicted"/>
<keyword evidence="5" id="KW-1185">Reference proteome</keyword>
<dbReference type="Proteomes" id="UP000694559">
    <property type="component" value="Unplaced"/>
</dbReference>
<dbReference type="GO" id="GO:0005102">
    <property type="term" value="F:signaling receptor binding"/>
    <property type="evidence" value="ECO:0007669"/>
    <property type="project" value="TreeGrafter"/>
</dbReference>
<dbReference type="PANTHER" id="PTHR14191:SF4">
    <property type="entry name" value="NA(+)_H(+) EXCHANGE REGULATORY COFACTOR NHE-RF2"/>
    <property type="match status" value="1"/>
</dbReference>
<dbReference type="GO" id="GO:0043495">
    <property type="term" value="F:protein-membrane adaptor activity"/>
    <property type="evidence" value="ECO:0007669"/>
    <property type="project" value="TreeGrafter"/>
</dbReference>
<dbReference type="Pfam" id="PF00595">
    <property type="entry name" value="PDZ"/>
    <property type="match status" value="1"/>
</dbReference>
<evidence type="ECO:0000313" key="5">
    <source>
        <dbReference type="Proteomes" id="UP000694559"/>
    </source>
</evidence>
<dbReference type="SMART" id="SM00228">
    <property type="entry name" value="PDZ"/>
    <property type="match status" value="1"/>
</dbReference>
<feature type="region of interest" description="Disordered" evidence="2">
    <location>
        <begin position="1"/>
        <end position="29"/>
    </location>
</feature>
<evidence type="ECO:0000259" key="3">
    <source>
        <dbReference type="PROSITE" id="PS50106"/>
    </source>
</evidence>
<dbReference type="InterPro" id="IPR051067">
    <property type="entry name" value="NHER"/>
</dbReference>
<dbReference type="OrthoDB" id="2505895at2759"/>
<dbReference type="SUPFAM" id="SSF50156">
    <property type="entry name" value="PDZ domain-like"/>
    <property type="match status" value="1"/>
</dbReference>
<dbReference type="Gene3D" id="2.30.42.10">
    <property type="match status" value="1"/>
</dbReference>
<dbReference type="GO" id="GO:0072659">
    <property type="term" value="P:protein localization to plasma membrane"/>
    <property type="evidence" value="ECO:0007669"/>
    <property type="project" value="TreeGrafter"/>
</dbReference>
<dbReference type="Ensembl" id="ENSNNAT00000015880.1">
    <property type="protein sequence ID" value="ENSNNAP00000015136.1"/>
    <property type="gene ID" value="ENSNNAG00000010223.1"/>
</dbReference>
<dbReference type="GO" id="GO:0016324">
    <property type="term" value="C:apical plasma membrane"/>
    <property type="evidence" value="ECO:0007669"/>
    <property type="project" value="TreeGrafter"/>
</dbReference>
<protein>
    <recommendedName>
        <fullName evidence="3">PDZ domain-containing protein</fullName>
    </recommendedName>
</protein>
<dbReference type="AlphaFoldDB" id="A0A8C7DZT1"/>
<dbReference type="InterPro" id="IPR036034">
    <property type="entry name" value="PDZ_sf"/>
</dbReference>
<accession>A0A8C7DZT1</accession>
<feature type="compositionally biased region" description="Basic and acidic residues" evidence="2">
    <location>
        <begin position="1"/>
        <end position="13"/>
    </location>
</feature>
<dbReference type="GeneTree" id="ENSGT00940000176334"/>
<feature type="region of interest" description="Disordered" evidence="2">
    <location>
        <begin position="139"/>
        <end position="166"/>
    </location>
</feature>
<dbReference type="PROSITE" id="PS50106">
    <property type="entry name" value="PDZ"/>
    <property type="match status" value="1"/>
</dbReference>
<evidence type="ECO:0000256" key="1">
    <source>
        <dbReference type="ARBA" id="ARBA00022737"/>
    </source>
</evidence>
<dbReference type="OMA" id="PQVEMRN"/>
<evidence type="ECO:0000256" key="2">
    <source>
        <dbReference type="SAM" id="MobiDB-lite"/>
    </source>
</evidence>
<reference evidence="4" key="2">
    <citation type="submission" date="2025-09" db="UniProtKB">
        <authorList>
            <consortium name="Ensembl"/>
        </authorList>
    </citation>
    <scope>IDENTIFICATION</scope>
</reference>
<dbReference type="CDD" id="cd06747">
    <property type="entry name" value="PDZ_MYO18-like"/>
    <property type="match status" value="1"/>
</dbReference>
<name>A0A8C7DZT1_NAJNA</name>
<feature type="domain" description="PDZ" evidence="3">
    <location>
        <begin position="222"/>
        <end position="313"/>
    </location>
</feature>
<reference evidence="4" key="1">
    <citation type="submission" date="2025-08" db="UniProtKB">
        <authorList>
            <consortium name="Ensembl"/>
        </authorList>
    </citation>
    <scope>IDENTIFICATION</scope>
</reference>
<evidence type="ECO:0000313" key="4">
    <source>
        <dbReference type="Ensembl" id="ENSNNAP00000015136.1"/>
    </source>
</evidence>